<keyword evidence="4" id="KW-1185">Reference proteome</keyword>
<dbReference type="PANTHER" id="PTHR47505:SF1">
    <property type="entry name" value="DNA UTILIZATION PROTEIN YHGH"/>
    <property type="match status" value="1"/>
</dbReference>
<dbReference type="Gene3D" id="3.40.50.2020">
    <property type="match status" value="1"/>
</dbReference>
<dbReference type="EMBL" id="JAJHVV010000004">
    <property type="protein sequence ID" value="MCK6263306.1"/>
    <property type="molecule type" value="Genomic_DNA"/>
</dbReference>
<accession>A0A9X1XJ03</accession>
<evidence type="ECO:0000313" key="4">
    <source>
        <dbReference type="Proteomes" id="UP001139559"/>
    </source>
</evidence>
<proteinExistence type="inferred from homology"/>
<gene>
    <name evidence="3" type="ORF">KP803_08445</name>
</gene>
<dbReference type="InterPro" id="IPR000836">
    <property type="entry name" value="PRTase_dom"/>
</dbReference>
<dbReference type="Pfam" id="PF00156">
    <property type="entry name" value="Pribosyltran"/>
    <property type="match status" value="1"/>
</dbReference>
<protein>
    <submittedName>
        <fullName evidence="3">ComF family protein</fullName>
    </submittedName>
</protein>
<dbReference type="InterPro" id="IPR029057">
    <property type="entry name" value="PRTase-like"/>
</dbReference>
<reference evidence="3" key="1">
    <citation type="submission" date="2021-11" db="EMBL/GenBank/DDBJ databases">
        <title>Vibrio ZSDE26 sp. nov. and Vibrio ZSDZ34 sp. nov., isolated from coastal seawater in Qingdao.</title>
        <authorList>
            <person name="Zhang P."/>
        </authorList>
    </citation>
    <scope>NUCLEOTIDE SEQUENCE</scope>
    <source>
        <strain evidence="3">ZSDE26</strain>
    </source>
</reference>
<dbReference type="PANTHER" id="PTHR47505">
    <property type="entry name" value="DNA UTILIZATION PROTEIN YHGH"/>
    <property type="match status" value="1"/>
</dbReference>
<dbReference type="CDD" id="cd06223">
    <property type="entry name" value="PRTases_typeI"/>
    <property type="match status" value="1"/>
</dbReference>
<dbReference type="Proteomes" id="UP001139559">
    <property type="component" value="Unassembled WGS sequence"/>
</dbReference>
<dbReference type="InterPro" id="IPR051910">
    <property type="entry name" value="ComF/GntX_DNA_util-trans"/>
</dbReference>
<name>A0A9X1XJ03_9VIBR</name>
<feature type="domain" description="Phosphoribosyltransferase" evidence="2">
    <location>
        <begin position="85"/>
        <end position="180"/>
    </location>
</feature>
<evidence type="ECO:0000313" key="3">
    <source>
        <dbReference type="EMBL" id="MCK6263306.1"/>
    </source>
</evidence>
<comment type="similarity">
    <text evidence="1">Belongs to the ComF/GntX family.</text>
</comment>
<comment type="caution">
    <text evidence="3">The sequence shown here is derived from an EMBL/GenBank/DDBJ whole genome shotgun (WGS) entry which is preliminary data.</text>
</comment>
<dbReference type="SUPFAM" id="SSF53271">
    <property type="entry name" value="PRTase-like"/>
    <property type="match status" value="1"/>
</dbReference>
<evidence type="ECO:0000259" key="2">
    <source>
        <dbReference type="Pfam" id="PF00156"/>
    </source>
</evidence>
<dbReference type="AlphaFoldDB" id="A0A9X1XJ03"/>
<evidence type="ECO:0000256" key="1">
    <source>
        <dbReference type="ARBA" id="ARBA00008007"/>
    </source>
</evidence>
<sequence length="184" mass="21514">MKTLTITPQCGECLRRPPLWSRLYCVGDYQPPLSHYIHQFKYQKQFWLAKPLIAQLNQNIDKKPELITYVPLHWKRYLHRGFNQSELLATQLSRTLKVPISNTLFTRTKSTPQQNGLNKQLRQQNLRKAFRLNHPLKQKHIAIIDDVVTTGSTTHHLCKLLLEAGVEKIDIYCICRTPETDNTI</sequence>
<organism evidence="3 4">
    <name type="scientific">Vibrio amylolyticus</name>
    <dbReference type="NCBI Taxonomy" id="2847292"/>
    <lineage>
        <taxon>Bacteria</taxon>
        <taxon>Pseudomonadati</taxon>
        <taxon>Pseudomonadota</taxon>
        <taxon>Gammaproteobacteria</taxon>
        <taxon>Vibrionales</taxon>
        <taxon>Vibrionaceae</taxon>
        <taxon>Vibrio</taxon>
    </lineage>
</organism>